<dbReference type="PANTHER" id="PTHR10231">
    <property type="entry name" value="NUCLEOTIDE-SUGAR TRANSMEMBRANE TRANSPORTER"/>
    <property type="match status" value="1"/>
</dbReference>
<protein>
    <submittedName>
        <fullName evidence="1">Uncharacterized protein</fullName>
    </submittedName>
</protein>
<name>A0ABP0HHR3_9DINO</name>
<reference evidence="1 2" key="1">
    <citation type="submission" date="2024-02" db="EMBL/GenBank/DDBJ databases">
        <authorList>
            <person name="Chen Y."/>
            <person name="Shah S."/>
            <person name="Dougan E. K."/>
            <person name="Thang M."/>
            <person name="Chan C."/>
        </authorList>
    </citation>
    <scope>NUCLEOTIDE SEQUENCE [LARGE SCALE GENOMIC DNA]</scope>
</reference>
<sequence>MPNVPNTQVDLSMSVGEDQDQILKSSPPPSSQGTSSKAALIATCVLVDAMAPLLQEQASKSFPGSLMVLGETLTYFFGGLSLAVMWEGLHGMRRCFQPLRYLAFMPASLAYSWAGFMTYPAIKGFGASQFYLLAQLRVAIIAVFMRWASRVRQPATVWISLTQLVLGMVVLVWYKAGAVAGEVGCHFLPAAALQAVPTSESESSEDQVSFMLSFAAMVGVIVTSAFGTLYLERQLKASSKDPLFVQLHQLNAVGLTGALLVAMRSSQKEPELRDLDSDVPTAAPVEDLDPSSPFLPLRVALSVSCVVARGALNGSVLKKLDALTKGLIDVTAIVLCTVIQVLAQGRQTDVTAMGLQMMMLLSVLGFVSARQVAPPIVDEPPLLPLRQKSPRVWPWEEERPIPKAL</sequence>
<organism evidence="1 2">
    <name type="scientific">Durusdinium trenchii</name>
    <dbReference type="NCBI Taxonomy" id="1381693"/>
    <lineage>
        <taxon>Eukaryota</taxon>
        <taxon>Sar</taxon>
        <taxon>Alveolata</taxon>
        <taxon>Dinophyceae</taxon>
        <taxon>Suessiales</taxon>
        <taxon>Symbiodiniaceae</taxon>
        <taxon>Durusdinium</taxon>
    </lineage>
</organism>
<accession>A0ABP0HHR3</accession>
<dbReference type="Proteomes" id="UP001642484">
    <property type="component" value="Unassembled WGS sequence"/>
</dbReference>
<dbReference type="Pfam" id="PF04142">
    <property type="entry name" value="Nuc_sug_transp"/>
    <property type="match status" value="1"/>
</dbReference>
<dbReference type="EMBL" id="CAXAMN010000559">
    <property type="protein sequence ID" value="CAK8989497.1"/>
    <property type="molecule type" value="Genomic_DNA"/>
</dbReference>
<gene>
    <name evidence="1" type="ORF">CCMP2556_LOCUS1685</name>
</gene>
<evidence type="ECO:0000313" key="1">
    <source>
        <dbReference type="EMBL" id="CAK8989497.1"/>
    </source>
</evidence>
<comment type="caution">
    <text evidence="1">The sequence shown here is derived from an EMBL/GenBank/DDBJ whole genome shotgun (WGS) entry which is preliminary data.</text>
</comment>
<proteinExistence type="predicted"/>
<evidence type="ECO:0000313" key="2">
    <source>
        <dbReference type="Proteomes" id="UP001642484"/>
    </source>
</evidence>
<dbReference type="InterPro" id="IPR007271">
    <property type="entry name" value="Nuc_sug_transpt"/>
</dbReference>
<keyword evidence="2" id="KW-1185">Reference proteome</keyword>